<dbReference type="Pfam" id="PF00741">
    <property type="entry name" value="Gas_vesicle"/>
    <property type="match status" value="1"/>
</dbReference>
<gene>
    <name evidence="4" type="primary">gvpJ</name>
    <name evidence="4" type="ORF">ACFP3V_10755</name>
</gene>
<keyword evidence="1" id="KW-0304">Gas vesicle</keyword>
<evidence type="ECO:0000256" key="2">
    <source>
        <dbReference type="ARBA" id="ARBA00035108"/>
    </source>
</evidence>
<evidence type="ECO:0000256" key="1">
    <source>
        <dbReference type="ARBA" id="ARBA00022987"/>
    </source>
</evidence>
<dbReference type="PANTHER" id="PTHR35344:SF4">
    <property type="entry name" value="GAS VESICLE PROTEIN A1"/>
    <property type="match status" value="1"/>
</dbReference>
<evidence type="ECO:0000313" key="4">
    <source>
        <dbReference type="EMBL" id="MFC5907699.1"/>
    </source>
</evidence>
<comment type="subcellular location">
    <subcellularLocation>
        <location evidence="2">Gas vesicle</location>
    </subcellularLocation>
</comment>
<name>A0ABW1G223_9ACTN</name>
<comment type="similarity">
    <text evidence="3">Belongs to the gas vesicle GvpA family.</text>
</comment>
<keyword evidence="5" id="KW-1185">Reference proteome</keyword>
<organism evidence="4 5">
    <name type="scientific">Streptacidiphilus monticola</name>
    <dbReference type="NCBI Taxonomy" id="2161674"/>
    <lineage>
        <taxon>Bacteria</taxon>
        <taxon>Bacillati</taxon>
        <taxon>Actinomycetota</taxon>
        <taxon>Actinomycetes</taxon>
        <taxon>Kitasatosporales</taxon>
        <taxon>Streptomycetaceae</taxon>
        <taxon>Streptacidiphilus</taxon>
    </lineage>
</organism>
<comment type="caution">
    <text evidence="4">The sequence shown here is derived from an EMBL/GenBank/DDBJ whole genome shotgun (WGS) entry which is preliminary data.</text>
</comment>
<dbReference type="PANTHER" id="PTHR35344">
    <property type="entry name" value="GAS VESICLE STRUCTURAL PROTEIN 2-RELATED"/>
    <property type="match status" value="1"/>
</dbReference>
<dbReference type="Proteomes" id="UP001596174">
    <property type="component" value="Unassembled WGS sequence"/>
</dbReference>
<dbReference type="EMBL" id="JBHSQJ010000039">
    <property type="protein sequence ID" value="MFC5907699.1"/>
    <property type="molecule type" value="Genomic_DNA"/>
</dbReference>
<dbReference type="RefSeq" id="WP_380582386.1">
    <property type="nucleotide sequence ID" value="NZ_JBHSQJ010000039.1"/>
</dbReference>
<protein>
    <submittedName>
        <fullName evidence="4">Gas vesicle protein GvpJ</fullName>
    </submittedName>
</protein>
<reference evidence="5" key="1">
    <citation type="journal article" date="2019" name="Int. J. Syst. Evol. Microbiol.">
        <title>The Global Catalogue of Microorganisms (GCM) 10K type strain sequencing project: providing services to taxonomists for standard genome sequencing and annotation.</title>
        <authorList>
            <consortium name="The Broad Institute Genomics Platform"/>
            <consortium name="The Broad Institute Genome Sequencing Center for Infectious Disease"/>
            <person name="Wu L."/>
            <person name="Ma J."/>
        </authorList>
    </citation>
    <scope>NUCLEOTIDE SEQUENCE [LARGE SCALE GENOMIC DNA]</scope>
    <source>
        <strain evidence="5">JCM 4816</strain>
    </source>
</reference>
<sequence>MTALPERTSLAVEASRPTALVDLLDRLLDGGAVILGDLTLSIADVDLVHVSLHAVIRSLNDTHPWQP</sequence>
<accession>A0ABW1G223</accession>
<proteinExistence type="inferred from homology"/>
<evidence type="ECO:0000313" key="5">
    <source>
        <dbReference type="Proteomes" id="UP001596174"/>
    </source>
</evidence>
<dbReference type="InterPro" id="IPR050530">
    <property type="entry name" value="GvpA"/>
</dbReference>
<dbReference type="InterPro" id="IPR000638">
    <property type="entry name" value="Gas-vesicle_GvpA-like"/>
</dbReference>
<evidence type="ECO:0000256" key="3">
    <source>
        <dbReference type="ARBA" id="ARBA00035646"/>
    </source>
</evidence>